<name>A0ACD0NSY0_9BASI</name>
<dbReference type="Proteomes" id="UP000245626">
    <property type="component" value="Unassembled WGS sequence"/>
</dbReference>
<accession>A0ACD0NSY0</accession>
<sequence length="1782" mass="190336">MTSFPAFHKAQQVHMDNDRSSFAFSPELSQALSSQNLASFLPEVQASGATVSSLNDPTSTSNVAAKPAISKRMNARLQLAAALIEADNESQLIKAALYNLGRKQDGDSDIGPPPVPQPKLASQSAIFAPYRDGPTPVPYHQRVRAMSLASKIDAGLGADDVDNKRPSIDFLGVSLPTERRSSRAGSSVGLSVRQSRTESLLSGYAPERPASAMDASAKADVEELSDWGVEKFLSKEEREKIASGRRSRANSVAGIVTPFQGPSSARSDEDVIPGKRRMSTLSQGSNHDPSPGPGAALGAGRAQSDIISRPRGLSNGPDLSLLAKIKLYRERQENLPPSQWDGPGPTATKEEVLSHLTSPKKEKSSLNNDRTKPSSVLDGARPHSRSNSFSSSVMIRSESQGLSKNWDEIANDPSGTSTRHPQEDTSQPEKKLVEHYRTVSTNSIRRPLSTFGVTGDSWSDQDGKSENGDEASNPRSSKTSSVAFPAIQALSSATVIPSTDAPDGRNGDLDDEEERPTEIPRIAAPAPAPIPISDATSSLRLDEFGSVAGFKLASSDQLDSAFGGKRGSIIFGGERAGAVVEGNALEEEEMHPDGMAGIGSFSRSQSRRNSFMSTGLLQPWSAPGSQPGSGPPSRPGTPGFRVGDWDTPILARGAVFPEDPFAALPLGPSPFPVTNSPGPKLVDLPTTRPATPGTPGAKLRPKSMANLTTKQLQEIAKGAAFPEHYGIGGYAAEYEEVDPATEAAGRLELPALDDDILSGSGSMLALGNLARAEDGKPARIILGSLPTSENTEPDLSSADWGKNKKKWFKGSRLSIIGLDKVEKGEKGQKENDGAKTALKEEEKPASAVDDAKSSRPSVDILDSYAEEPVSDVFKDVAGANYPDVDDEYISPPRKGPLRPRGLDNRMPKTLVMPQPLQGTPLAPKTRLIEPTALPSSTRRQSGLYVPDGFVLHGRGGLPPMKGLQVQGASGPRPLFMAPGGDKKHERVVSEFEFDPQGKRIVQIPAAAPSGIGRRAAQPTTALFRNQLVQHEEEKEGWGWEMGTDAERVFQTAGGESDSDDVPLASVKKQKRAAKKAAKKALKEKKARKKARRERRAKRAQAEREGKSYESMGVSELSPDEDLDLSEDTEESEESTESETDESIISEDEKRWIDDQKPAGKLFGKSLLDVAEERKVKIKTKQRFYGQVDLEAVQRVESLAAARSTLGVPGADNDAASIAQSAGGRSFRENPIGTNDTRERMQATFGEDLIWSREMAKRREEEAREAEEREILRLAEEEFKREEEERKKRKKEKSLFRKKRSGKSGSQADGERSKDASVDESPGAGTDVQTTNDATFVRSKTPVKAPTIDLNLNFGDENDAEGDDEVEGDGTLSRVGRKKRQGPSEAAAEWFAKSSDEEDSDESTDSEDEAERRKAALARARLSRSLGGIGDSKLLAAAIMADAEAEARGLAPKAEEDSSDDDRPLIQLKRSSGARGANSGIADYRLGGGAGVEESSDEELPLAAIKAKRKKESEMLGKLDIDFSGGDVNKSPSKMGSTATQIPSFNFEDSLGRKDLQVEESDSDEDLPLGIRHPNGAATLKASRKADQGSEGSEDEDDKPLGAAHPQAAIIAEQAALIRQLQAEKEAMKTPMMGMPQPWNSFNVGYMNPAPQPQSVLGFGNLGASQSLMGFGGMTNPAAAAAPMAGGVDGPVINLNTPSPILPAAGAASTDMMPIQINNNPGGASMIPNPIAAMAMLDPKTTHINNWRSQVPPDATANNTPSANNSANQTPNGTGPNSLIASS</sequence>
<keyword evidence="2" id="KW-1185">Reference proteome</keyword>
<evidence type="ECO:0000313" key="2">
    <source>
        <dbReference type="Proteomes" id="UP000245626"/>
    </source>
</evidence>
<gene>
    <name evidence="1" type="ORF">IE53DRAFT_172402</name>
</gene>
<reference evidence="1 2" key="1">
    <citation type="journal article" date="2018" name="Mol. Biol. Evol.">
        <title>Broad Genomic Sampling Reveals a Smut Pathogenic Ancestry of the Fungal Clade Ustilaginomycotina.</title>
        <authorList>
            <person name="Kijpornyongpan T."/>
            <person name="Mondo S.J."/>
            <person name="Barry K."/>
            <person name="Sandor L."/>
            <person name="Lee J."/>
            <person name="Lipzen A."/>
            <person name="Pangilinan J."/>
            <person name="LaButti K."/>
            <person name="Hainaut M."/>
            <person name="Henrissat B."/>
            <person name="Grigoriev I.V."/>
            <person name="Spatafora J.W."/>
            <person name="Aime M.C."/>
        </authorList>
    </citation>
    <scope>NUCLEOTIDE SEQUENCE [LARGE SCALE GENOMIC DNA]</scope>
    <source>
        <strain evidence="1 2">SA 807</strain>
    </source>
</reference>
<proteinExistence type="predicted"/>
<protein>
    <submittedName>
        <fullName evidence="1">Uncharacterized protein</fullName>
    </submittedName>
</protein>
<evidence type="ECO:0000313" key="1">
    <source>
        <dbReference type="EMBL" id="PWN48910.1"/>
    </source>
</evidence>
<organism evidence="1 2">
    <name type="scientific">Violaceomyces palustris</name>
    <dbReference type="NCBI Taxonomy" id="1673888"/>
    <lineage>
        <taxon>Eukaryota</taxon>
        <taxon>Fungi</taxon>
        <taxon>Dikarya</taxon>
        <taxon>Basidiomycota</taxon>
        <taxon>Ustilaginomycotina</taxon>
        <taxon>Ustilaginomycetes</taxon>
        <taxon>Violaceomycetales</taxon>
        <taxon>Violaceomycetaceae</taxon>
        <taxon>Violaceomyces</taxon>
    </lineage>
</organism>
<dbReference type="EMBL" id="KZ820125">
    <property type="protein sequence ID" value="PWN48910.1"/>
    <property type="molecule type" value="Genomic_DNA"/>
</dbReference>